<dbReference type="SMART" id="SM00342">
    <property type="entry name" value="HTH_ARAC"/>
    <property type="match status" value="1"/>
</dbReference>
<dbReference type="RefSeq" id="WP_170148970.1">
    <property type="nucleotide sequence ID" value="NZ_RBXB01000001.1"/>
</dbReference>
<evidence type="ECO:0000256" key="2">
    <source>
        <dbReference type="ARBA" id="ARBA00023125"/>
    </source>
</evidence>
<dbReference type="GO" id="GO:0003700">
    <property type="term" value="F:DNA-binding transcription factor activity"/>
    <property type="evidence" value="ECO:0007669"/>
    <property type="project" value="InterPro"/>
</dbReference>
<feature type="transmembrane region" description="Helical" evidence="4">
    <location>
        <begin position="7"/>
        <end position="31"/>
    </location>
</feature>
<evidence type="ECO:0000256" key="1">
    <source>
        <dbReference type="ARBA" id="ARBA00023015"/>
    </source>
</evidence>
<keyword evidence="4" id="KW-1133">Transmembrane helix</keyword>
<evidence type="ECO:0000256" key="4">
    <source>
        <dbReference type="SAM" id="Phobius"/>
    </source>
</evidence>
<dbReference type="PROSITE" id="PS01124">
    <property type="entry name" value="HTH_ARAC_FAMILY_2"/>
    <property type="match status" value="1"/>
</dbReference>
<reference evidence="6 7" key="1">
    <citation type="submission" date="2018-10" db="EMBL/GenBank/DDBJ databases">
        <title>Genomic Encyclopedia of Archaeal and Bacterial Type Strains, Phase II (KMG-II): from individual species to whole genera.</title>
        <authorList>
            <person name="Goeker M."/>
        </authorList>
    </citation>
    <scope>NUCLEOTIDE SEQUENCE [LARGE SCALE GENOMIC DNA]</scope>
    <source>
        <strain evidence="6 7">DSM 14219</strain>
    </source>
</reference>
<keyword evidence="4" id="KW-0472">Membrane</keyword>
<gene>
    <name evidence="6" type="ORF">BCF58_0971</name>
</gene>
<dbReference type="Gene3D" id="1.10.10.60">
    <property type="entry name" value="Homeodomain-like"/>
    <property type="match status" value="2"/>
</dbReference>
<evidence type="ECO:0000259" key="5">
    <source>
        <dbReference type="PROSITE" id="PS01124"/>
    </source>
</evidence>
<keyword evidence="3" id="KW-0804">Transcription</keyword>
<keyword evidence="2" id="KW-0238">DNA-binding</keyword>
<dbReference type="Pfam" id="PF12833">
    <property type="entry name" value="HTH_18"/>
    <property type="match status" value="1"/>
</dbReference>
<dbReference type="GO" id="GO:0043565">
    <property type="term" value="F:sequence-specific DNA binding"/>
    <property type="evidence" value="ECO:0007669"/>
    <property type="project" value="InterPro"/>
</dbReference>
<dbReference type="InterPro" id="IPR009057">
    <property type="entry name" value="Homeodomain-like_sf"/>
</dbReference>
<dbReference type="PANTHER" id="PTHR43280">
    <property type="entry name" value="ARAC-FAMILY TRANSCRIPTIONAL REGULATOR"/>
    <property type="match status" value="1"/>
</dbReference>
<proteinExistence type="predicted"/>
<keyword evidence="7" id="KW-1185">Reference proteome</keyword>
<feature type="transmembrane region" description="Helical" evidence="4">
    <location>
        <begin position="147"/>
        <end position="166"/>
    </location>
</feature>
<dbReference type="PANTHER" id="PTHR43280:SF29">
    <property type="entry name" value="ARAC-FAMILY TRANSCRIPTIONAL REGULATOR"/>
    <property type="match status" value="1"/>
</dbReference>
<keyword evidence="1" id="KW-0805">Transcription regulation</keyword>
<keyword evidence="4" id="KW-0812">Transmembrane</keyword>
<dbReference type="InterPro" id="IPR018060">
    <property type="entry name" value="HTH_AraC"/>
</dbReference>
<dbReference type="SUPFAM" id="SSF46689">
    <property type="entry name" value="Homeodomain-like"/>
    <property type="match status" value="1"/>
</dbReference>
<dbReference type="Proteomes" id="UP000272428">
    <property type="component" value="Unassembled WGS sequence"/>
</dbReference>
<feature type="transmembrane region" description="Helical" evidence="4">
    <location>
        <begin position="111"/>
        <end position="127"/>
    </location>
</feature>
<evidence type="ECO:0000256" key="3">
    <source>
        <dbReference type="ARBA" id="ARBA00023163"/>
    </source>
</evidence>
<name>A0A495SNY4_9FLAO</name>
<feature type="domain" description="HTH araC/xylS-type" evidence="5">
    <location>
        <begin position="207"/>
        <end position="311"/>
    </location>
</feature>
<sequence length="316" mass="37142">MPNKTQYAYVNCLMIYTLLFYITFIVTVFLFGFSQVGYFFSVMLLIEAIIFFLIVNTNYDYYKLVIRGAVIKSAMIVCYIFIIWKFDPYFAFQLILVPLVTANLVPLKKNLIITILTLSTTIIISLINEIMAIDLFKYTISSNHQNIFFIETVFFISCFVYINIYFTNKFHEKILVKKLSEIQLENNLDLSLDVNQNISDKEFELFAKIVSFVEKKKVWQDPDFTLTKLSKSIESNSFYVSRTINKISNKSFNQFINEYRIKQVIQALKDEQHKRFTIKTLYIDAGFKNQATFNRVFRNEVGMSPKEFILNNSKSD</sequence>
<feature type="transmembrane region" description="Helical" evidence="4">
    <location>
        <begin position="37"/>
        <end position="55"/>
    </location>
</feature>
<feature type="transmembrane region" description="Helical" evidence="4">
    <location>
        <begin position="64"/>
        <end position="84"/>
    </location>
</feature>
<dbReference type="AlphaFoldDB" id="A0A495SNY4"/>
<protein>
    <submittedName>
        <fullName evidence="6">Helix-turn-helix protein</fullName>
    </submittedName>
</protein>
<accession>A0A495SNY4</accession>
<organism evidence="6 7">
    <name type="scientific">Chryseobacterium defluvii</name>
    <dbReference type="NCBI Taxonomy" id="160396"/>
    <lineage>
        <taxon>Bacteria</taxon>
        <taxon>Pseudomonadati</taxon>
        <taxon>Bacteroidota</taxon>
        <taxon>Flavobacteriia</taxon>
        <taxon>Flavobacteriales</taxon>
        <taxon>Weeksellaceae</taxon>
        <taxon>Chryseobacterium group</taxon>
        <taxon>Chryseobacterium</taxon>
    </lineage>
</organism>
<evidence type="ECO:0000313" key="6">
    <source>
        <dbReference type="EMBL" id="RKT01747.1"/>
    </source>
</evidence>
<evidence type="ECO:0000313" key="7">
    <source>
        <dbReference type="Proteomes" id="UP000272428"/>
    </source>
</evidence>
<feature type="transmembrane region" description="Helical" evidence="4">
    <location>
        <begin position="90"/>
        <end position="106"/>
    </location>
</feature>
<comment type="caution">
    <text evidence="6">The sequence shown here is derived from an EMBL/GenBank/DDBJ whole genome shotgun (WGS) entry which is preliminary data.</text>
</comment>
<dbReference type="EMBL" id="RBXB01000001">
    <property type="protein sequence ID" value="RKT01747.1"/>
    <property type="molecule type" value="Genomic_DNA"/>
</dbReference>